<dbReference type="AlphaFoldDB" id="A0A8J7MU40"/>
<name>A0A8J7MU40_9RHOB</name>
<dbReference type="EMBL" id="JAESVP010000002">
    <property type="protein sequence ID" value="MBL4927454.1"/>
    <property type="molecule type" value="Genomic_DNA"/>
</dbReference>
<evidence type="ECO:0008006" key="3">
    <source>
        <dbReference type="Google" id="ProtNLM"/>
    </source>
</evidence>
<evidence type="ECO:0000313" key="1">
    <source>
        <dbReference type="EMBL" id="MBL4927454.1"/>
    </source>
</evidence>
<evidence type="ECO:0000313" key="2">
    <source>
        <dbReference type="Proteomes" id="UP000619033"/>
    </source>
</evidence>
<dbReference type="RefSeq" id="WP_202658583.1">
    <property type="nucleotide sequence ID" value="NZ_JAESVP010000002.1"/>
</dbReference>
<accession>A0A8J7MU40</accession>
<protein>
    <recommendedName>
        <fullName evidence="3">HEPN domain-containing protein</fullName>
    </recommendedName>
</protein>
<keyword evidence="2" id="KW-1185">Reference proteome</keyword>
<comment type="caution">
    <text evidence="1">The sequence shown here is derived from an EMBL/GenBank/DDBJ whole genome shotgun (WGS) entry which is preliminary data.</text>
</comment>
<proteinExistence type="predicted"/>
<dbReference type="Proteomes" id="UP000619033">
    <property type="component" value="Unassembled WGS sequence"/>
</dbReference>
<gene>
    <name evidence="1" type="ORF">JI744_04970</name>
</gene>
<sequence>MFFVNQENRANYYKYLARMNYEAALAADDVIGQWPGYNISAPPPVMVLCAQCVELSLKSYLLDKCVPEIVVRKLGHKLQEAWSACMDAGASPETLDVEILKIIEDLLVSGRLRYGDKSELGRTPVFGPLQELCQACLKLCGAPEASDIIG</sequence>
<reference evidence="1" key="1">
    <citation type="submission" date="2021-01" db="EMBL/GenBank/DDBJ databases">
        <title>Genome seq and assembly of Tabrizicola sp. KVB23.</title>
        <authorList>
            <person name="Chhetri G."/>
        </authorList>
    </citation>
    <scope>NUCLEOTIDE SEQUENCE</scope>
    <source>
        <strain evidence="1">KVB23</strain>
    </source>
</reference>
<organism evidence="1 2">
    <name type="scientific">Fuscibacter oryzae</name>
    <dbReference type="NCBI Taxonomy" id="2803939"/>
    <lineage>
        <taxon>Bacteria</taxon>
        <taxon>Pseudomonadati</taxon>
        <taxon>Pseudomonadota</taxon>
        <taxon>Alphaproteobacteria</taxon>
        <taxon>Rhodobacterales</taxon>
        <taxon>Paracoccaceae</taxon>
        <taxon>Fuscibacter</taxon>
    </lineage>
</organism>